<evidence type="ECO:0000313" key="2">
    <source>
        <dbReference type="EMBL" id="EET03314.1"/>
    </source>
</evidence>
<dbReference type="Proteomes" id="UP000001812">
    <property type="component" value="Chromosome II"/>
</dbReference>
<feature type="compositionally biased region" description="Basic residues" evidence="1">
    <location>
        <begin position="10"/>
        <end position="25"/>
    </location>
</feature>
<accession>A0A0E1VT88</accession>
<sequence length="58" mass="6347">MTRAAARAGRFARRPARRPARGGFRKVHGARVAAVRSREAPLRAALIRVLTRAVIGDE</sequence>
<reference evidence="2" key="1">
    <citation type="submission" date="2009-05" db="EMBL/GenBank/DDBJ databases">
        <authorList>
            <person name="Harkins D.M."/>
            <person name="DeShazer D."/>
            <person name="Woods D.E."/>
            <person name="Brinkac L.M."/>
            <person name="Brown K.A."/>
            <person name="Hung G.C."/>
            <person name="Tuanyok A."/>
            <person name="Zhang B."/>
            <person name="Nierman W.C."/>
        </authorList>
    </citation>
    <scope>NUCLEOTIDE SEQUENCE [LARGE SCALE GENOMIC DNA]</scope>
    <source>
        <strain evidence="2">1710a</strain>
    </source>
</reference>
<protein>
    <submittedName>
        <fullName evidence="2">Uncharacterized protein</fullName>
    </submittedName>
</protein>
<dbReference type="HOGENOM" id="CLU_2970531_0_0_4"/>
<dbReference type="AlphaFoldDB" id="A0A0E1VT88"/>
<proteinExistence type="predicted"/>
<name>A0A0E1VT88_BURPE</name>
<dbReference type="EMBL" id="CM000833">
    <property type="protein sequence ID" value="EET03314.1"/>
    <property type="molecule type" value="Genomic_DNA"/>
</dbReference>
<organism evidence="2">
    <name type="scientific">Burkholderia pseudomallei 1710a</name>
    <dbReference type="NCBI Taxonomy" id="320371"/>
    <lineage>
        <taxon>Bacteria</taxon>
        <taxon>Pseudomonadati</taxon>
        <taxon>Pseudomonadota</taxon>
        <taxon>Betaproteobacteria</taxon>
        <taxon>Burkholderiales</taxon>
        <taxon>Burkholderiaceae</taxon>
        <taxon>Burkholderia</taxon>
        <taxon>pseudomallei group</taxon>
    </lineage>
</organism>
<evidence type="ECO:0000256" key="1">
    <source>
        <dbReference type="SAM" id="MobiDB-lite"/>
    </source>
</evidence>
<feature type="region of interest" description="Disordered" evidence="1">
    <location>
        <begin position="1"/>
        <end position="25"/>
    </location>
</feature>
<gene>
    <name evidence="2" type="ORF">BURPS1710A_A0455</name>
</gene>